<gene>
    <name evidence="1" type="ORF">ETSY2_11210</name>
</gene>
<dbReference type="AlphaFoldDB" id="W4MB55"/>
<evidence type="ECO:0000313" key="2">
    <source>
        <dbReference type="Proteomes" id="UP000019140"/>
    </source>
</evidence>
<name>W4MB55_9BACT</name>
<protein>
    <submittedName>
        <fullName evidence="1">Uncharacterized protein</fullName>
    </submittedName>
</protein>
<organism evidence="1 2">
    <name type="scientific">Candidatus Entotheonella gemina</name>
    <dbReference type="NCBI Taxonomy" id="1429439"/>
    <lineage>
        <taxon>Bacteria</taxon>
        <taxon>Pseudomonadati</taxon>
        <taxon>Nitrospinota/Tectimicrobiota group</taxon>
        <taxon>Candidatus Tectimicrobiota</taxon>
        <taxon>Candidatus Entotheonellia</taxon>
        <taxon>Candidatus Entotheonellales</taxon>
        <taxon>Candidatus Entotheonellaceae</taxon>
        <taxon>Candidatus Entotheonella</taxon>
    </lineage>
</organism>
<proteinExistence type="predicted"/>
<reference evidence="1 2" key="1">
    <citation type="journal article" date="2014" name="Nature">
        <title>An environmental bacterial taxon with a large and distinct metabolic repertoire.</title>
        <authorList>
            <person name="Wilson M.C."/>
            <person name="Mori T."/>
            <person name="Ruckert C."/>
            <person name="Uria A.R."/>
            <person name="Helf M.J."/>
            <person name="Takada K."/>
            <person name="Gernert C."/>
            <person name="Steffens U.A."/>
            <person name="Heycke N."/>
            <person name="Schmitt S."/>
            <person name="Rinke C."/>
            <person name="Helfrich E.J."/>
            <person name="Brachmann A.O."/>
            <person name="Gurgui C."/>
            <person name="Wakimoto T."/>
            <person name="Kracht M."/>
            <person name="Crusemann M."/>
            <person name="Hentschel U."/>
            <person name="Abe I."/>
            <person name="Matsunaga S."/>
            <person name="Kalinowski J."/>
            <person name="Takeyama H."/>
            <person name="Piel J."/>
        </authorList>
    </citation>
    <scope>NUCLEOTIDE SEQUENCE [LARGE SCALE GENOMIC DNA]</scope>
    <source>
        <strain evidence="2">TSY2</strain>
    </source>
</reference>
<sequence length="198" mass="22076">MLTRRLARVILAVLQHPGACGGADEQGWYHTECLAAELQRRSMDVRVQYATRTMVLAKAVTLPLYDQHEQHTSPKQVAEVVERDLDTLRVRVSDLVSIPYGYCFGERASLHSAVEPQRVWLPWASAVFLTSRALVRLLLLLTPSVGEVLRVCRRAETTTRVCSRIELQGDTHALYGLIQLLRPCRRNGATSGSGNAIS</sequence>
<comment type="caution">
    <text evidence="1">The sequence shown here is derived from an EMBL/GenBank/DDBJ whole genome shotgun (WGS) entry which is preliminary data.</text>
</comment>
<dbReference type="HOGENOM" id="CLU_1375989_0_0_7"/>
<evidence type="ECO:0000313" key="1">
    <source>
        <dbReference type="EMBL" id="ETX07438.1"/>
    </source>
</evidence>
<accession>W4MB55</accession>
<keyword evidence="2" id="KW-1185">Reference proteome</keyword>
<dbReference type="Proteomes" id="UP000019140">
    <property type="component" value="Unassembled WGS sequence"/>
</dbReference>
<dbReference type="EMBL" id="AZHX01000455">
    <property type="protein sequence ID" value="ETX07438.1"/>
    <property type="molecule type" value="Genomic_DNA"/>
</dbReference>